<dbReference type="Gene3D" id="3.90.226.10">
    <property type="entry name" value="2-enoyl-CoA Hydratase, Chain A, domain 1"/>
    <property type="match status" value="1"/>
</dbReference>
<dbReference type="InterPro" id="IPR001753">
    <property type="entry name" value="Enoyl-CoA_hydra/iso"/>
</dbReference>
<keyword evidence="2" id="KW-0456">Lyase</keyword>
<dbReference type="InterPro" id="IPR029045">
    <property type="entry name" value="ClpP/crotonase-like_dom_sf"/>
</dbReference>
<dbReference type="CDD" id="cd06558">
    <property type="entry name" value="crotonase-like"/>
    <property type="match status" value="1"/>
</dbReference>
<evidence type="ECO:0000313" key="4">
    <source>
        <dbReference type="EMBL" id="MFC4034638.1"/>
    </source>
</evidence>
<dbReference type="InterPro" id="IPR014748">
    <property type="entry name" value="Enoyl-CoA_hydra_C"/>
</dbReference>
<dbReference type="Pfam" id="PF00378">
    <property type="entry name" value="ECH_1"/>
    <property type="match status" value="1"/>
</dbReference>
<dbReference type="Proteomes" id="UP001595765">
    <property type="component" value="Unassembled WGS sequence"/>
</dbReference>
<accession>A0ABV8HRL8</accession>
<dbReference type="InterPro" id="IPR018376">
    <property type="entry name" value="Enoyl-CoA_hyd/isom_CS"/>
</dbReference>
<dbReference type="RefSeq" id="WP_386433208.1">
    <property type="nucleotide sequence ID" value="NZ_JBHSBB010000016.1"/>
</dbReference>
<evidence type="ECO:0000256" key="1">
    <source>
        <dbReference type="ARBA" id="ARBA00005254"/>
    </source>
</evidence>
<sequence>MPPPDPDPGSDAGPGLLVAVQDGTATVTISNPARRNAMTLGMWAALPRLLAPLAADPRVRTLVLTGAGETFCAGADINDLAAPRGARDTQEAAAAAEEALAAFPKPTLAVVRGFCVGGGCQLAVACDLRFAARGARFGVTPARLGIVYPAAATRRLTGLTGPSTAKHLLFSAELIDDERALRTGLVDELLAPDALERRVRDYTALLAARSQLTQAAAKEFAAGPPDAARLAYWAAQAGSSGDTAEGTAAFLERREPRFTWSPGAG</sequence>
<dbReference type="Gene3D" id="1.10.12.10">
    <property type="entry name" value="Lyase 2-enoyl-coa Hydratase, Chain A, domain 2"/>
    <property type="match status" value="1"/>
</dbReference>
<evidence type="ECO:0000313" key="5">
    <source>
        <dbReference type="Proteomes" id="UP001595765"/>
    </source>
</evidence>
<comment type="similarity">
    <text evidence="1 3">Belongs to the enoyl-CoA hydratase/isomerase family.</text>
</comment>
<gene>
    <name evidence="4" type="ORF">ACFO3J_24655</name>
</gene>
<dbReference type="SUPFAM" id="SSF52096">
    <property type="entry name" value="ClpP/crotonase"/>
    <property type="match status" value="1"/>
</dbReference>
<organism evidence="4 5">
    <name type="scientific">Streptomyces polygonati</name>
    <dbReference type="NCBI Taxonomy" id="1617087"/>
    <lineage>
        <taxon>Bacteria</taxon>
        <taxon>Bacillati</taxon>
        <taxon>Actinomycetota</taxon>
        <taxon>Actinomycetes</taxon>
        <taxon>Kitasatosporales</taxon>
        <taxon>Streptomycetaceae</taxon>
        <taxon>Streptomyces</taxon>
    </lineage>
</organism>
<protein>
    <submittedName>
        <fullName evidence="4">Enoyl-CoA hydratase-related protein</fullName>
    </submittedName>
</protein>
<evidence type="ECO:0000256" key="2">
    <source>
        <dbReference type="ARBA" id="ARBA00023239"/>
    </source>
</evidence>
<evidence type="ECO:0000256" key="3">
    <source>
        <dbReference type="RuleBase" id="RU003707"/>
    </source>
</evidence>
<dbReference type="PANTHER" id="PTHR11941:SF127">
    <property type="entry name" value="ENOYL-COA HYDRATASE ECHA18 (ENOYL HYDRASE) (UNSATURATED ACYL-COA HYDRATASE) (CROTONASE)-RELATED"/>
    <property type="match status" value="1"/>
</dbReference>
<dbReference type="EMBL" id="JBHSBB010000016">
    <property type="protein sequence ID" value="MFC4034638.1"/>
    <property type="molecule type" value="Genomic_DNA"/>
</dbReference>
<proteinExistence type="inferred from homology"/>
<keyword evidence="5" id="KW-1185">Reference proteome</keyword>
<reference evidence="5" key="1">
    <citation type="journal article" date="2019" name="Int. J. Syst. Evol. Microbiol.">
        <title>The Global Catalogue of Microorganisms (GCM) 10K type strain sequencing project: providing services to taxonomists for standard genome sequencing and annotation.</title>
        <authorList>
            <consortium name="The Broad Institute Genomics Platform"/>
            <consortium name="The Broad Institute Genome Sequencing Center for Infectious Disease"/>
            <person name="Wu L."/>
            <person name="Ma J."/>
        </authorList>
    </citation>
    <scope>NUCLEOTIDE SEQUENCE [LARGE SCALE GENOMIC DNA]</scope>
    <source>
        <strain evidence="5">CGMCC 4.7237</strain>
    </source>
</reference>
<name>A0ABV8HRL8_9ACTN</name>
<dbReference type="PANTHER" id="PTHR11941">
    <property type="entry name" value="ENOYL-COA HYDRATASE-RELATED"/>
    <property type="match status" value="1"/>
</dbReference>
<dbReference type="PROSITE" id="PS00166">
    <property type="entry name" value="ENOYL_COA_HYDRATASE"/>
    <property type="match status" value="1"/>
</dbReference>
<comment type="caution">
    <text evidence="4">The sequence shown here is derived from an EMBL/GenBank/DDBJ whole genome shotgun (WGS) entry which is preliminary data.</text>
</comment>